<gene>
    <name evidence="2" type="primary">umuD</name>
    <name evidence="2" type="ORF">NCTC10801_02489</name>
</gene>
<feature type="domain" description="Peptidase S24/S26A/S26B/S26C" evidence="1">
    <location>
        <begin position="31"/>
        <end position="135"/>
    </location>
</feature>
<evidence type="ECO:0000313" key="3">
    <source>
        <dbReference type="Proteomes" id="UP000254649"/>
    </source>
</evidence>
<dbReference type="Proteomes" id="UP000254649">
    <property type="component" value="Unassembled WGS sequence"/>
</dbReference>
<organism evidence="2 3">
    <name type="scientific">[Actinobacillus] rossii</name>
    <dbReference type="NCBI Taxonomy" id="123820"/>
    <lineage>
        <taxon>Bacteria</taxon>
        <taxon>Pseudomonadati</taxon>
        <taxon>Pseudomonadota</taxon>
        <taxon>Gammaproteobacteria</taxon>
        <taxon>Pasteurellales</taxon>
        <taxon>Pasteurellaceae</taxon>
    </lineage>
</organism>
<reference evidence="2 3" key="1">
    <citation type="submission" date="2018-06" db="EMBL/GenBank/DDBJ databases">
        <authorList>
            <consortium name="Pathogen Informatics"/>
            <person name="Doyle S."/>
        </authorList>
    </citation>
    <scope>NUCLEOTIDE SEQUENCE [LARGE SCALE GENOMIC DNA]</scope>
    <source>
        <strain evidence="2 3">NCTC10801</strain>
    </source>
</reference>
<dbReference type="InterPro" id="IPR015927">
    <property type="entry name" value="Peptidase_S24_S26A/B/C"/>
</dbReference>
<protein>
    <submittedName>
        <fullName evidence="2">Putative prophage repressor</fullName>
        <ecNumber evidence="2">3.4.21.-</ecNumber>
    </submittedName>
</protein>
<proteinExistence type="predicted"/>
<accession>A0A380U4N6</accession>
<evidence type="ECO:0000313" key="2">
    <source>
        <dbReference type="EMBL" id="SUT95528.1"/>
    </source>
</evidence>
<dbReference type="Gene3D" id="2.10.109.10">
    <property type="entry name" value="Umud Fragment, subunit A"/>
    <property type="match status" value="1"/>
</dbReference>
<keyword evidence="3" id="KW-1185">Reference proteome</keyword>
<dbReference type="Pfam" id="PF00717">
    <property type="entry name" value="Peptidase_S24"/>
    <property type="match status" value="1"/>
</dbReference>
<dbReference type="InterPro" id="IPR036286">
    <property type="entry name" value="LexA/Signal_pep-like_sf"/>
</dbReference>
<dbReference type="EMBL" id="UFRQ01000003">
    <property type="protein sequence ID" value="SUT95528.1"/>
    <property type="molecule type" value="Genomic_DNA"/>
</dbReference>
<name>A0A380U4N6_9PAST</name>
<dbReference type="GO" id="GO:0016787">
    <property type="term" value="F:hydrolase activity"/>
    <property type="evidence" value="ECO:0007669"/>
    <property type="project" value="UniProtKB-KW"/>
</dbReference>
<keyword evidence="2" id="KW-0378">Hydrolase</keyword>
<sequence length="154" mass="17904">MHYNRTNSMIANHLSYNPMPFFNDIMENENTASQNYSRKLDLNLYCIKRPQQTCFIRVTNPDMIAWGIEQGDMLVVEKHEILNEGDLIVIEQNHKMEIYEFVTHNNGEFVLFALSSKVTNIKTDNIEKLNVIGTVTNTIHQIKPRARNIMKFAA</sequence>
<evidence type="ECO:0000259" key="1">
    <source>
        <dbReference type="Pfam" id="PF00717"/>
    </source>
</evidence>
<dbReference type="EC" id="3.4.21.-" evidence="2"/>
<dbReference type="AlphaFoldDB" id="A0A380U4N6"/>
<dbReference type="OrthoDB" id="9787787at2"/>
<dbReference type="SUPFAM" id="SSF51306">
    <property type="entry name" value="LexA/Signal peptidase"/>
    <property type="match status" value="1"/>
</dbReference>